<dbReference type="OMA" id="CRIVFIE"/>
<dbReference type="GO" id="GO:0004577">
    <property type="term" value="F:N-acetylglucosaminyldiphosphodolichol N-acetylglucosaminyltransferase activity"/>
    <property type="evidence" value="ECO:0007669"/>
    <property type="project" value="TreeGrafter"/>
</dbReference>
<evidence type="ECO:0000256" key="6">
    <source>
        <dbReference type="ARBA" id="ARBA00022989"/>
    </source>
</evidence>
<proteinExistence type="inferred from homology"/>
<dbReference type="STRING" id="431595.K3WS47"/>
<protein>
    <recommendedName>
        <fullName evidence="3">UDP-N-acetylglucosamine transferase subunit ALG14</fullName>
    </recommendedName>
</protein>
<comment type="subcellular location">
    <subcellularLocation>
        <location evidence="1">Endoplasmic reticulum membrane</location>
        <topology evidence="1">Single-pass membrane protein</topology>
    </subcellularLocation>
</comment>
<dbReference type="FunCoup" id="K3WS47">
    <property type="interactions" value="152"/>
</dbReference>
<dbReference type="InterPro" id="IPR013969">
    <property type="entry name" value="Oligosacch_biosynth_Alg14"/>
</dbReference>
<evidence type="ECO:0000256" key="2">
    <source>
        <dbReference type="ARBA" id="ARBA00009731"/>
    </source>
</evidence>
<dbReference type="Proteomes" id="UP000019132">
    <property type="component" value="Unassembled WGS sequence"/>
</dbReference>
<reference evidence="9" key="1">
    <citation type="journal article" date="2010" name="Genome Biol.">
        <title>Genome sequence of the necrotrophic plant pathogen Pythium ultimum reveals original pathogenicity mechanisms and effector repertoire.</title>
        <authorList>
            <person name="Levesque C.A."/>
            <person name="Brouwer H."/>
            <person name="Cano L."/>
            <person name="Hamilton J.P."/>
            <person name="Holt C."/>
            <person name="Huitema E."/>
            <person name="Raffaele S."/>
            <person name="Robideau G.P."/>
            <person name="Thines M."/>
            <person name="Win J."/>
            <person name="Zerillo M.M."/>
            <person name="Beakes G.W."/>
            <person name="Boore J.L."/>
            <person name="Busam D."/>
            <person name="Dumas B."/>
            <person name="Ferriera S."/>
            <person name="Fuerstenberg S.I."/>
            <person name="Gachon C.M."/>
            <person name="Gaulin E."/>
            <person name="Govers F."/>
            <person name="Grenville-Briggs L."/>
            <person name="Horner N."/>
            <person name="Hostetler J."/>
            <person name="Jiang R.H."/>
            <person name="Johnson J."/>
            <person name="Krajaejun T."/>
            <person name="Lin H."/>
            <person name="Meijer H.J."/>
            <person name="Moore B."/>
            <person name="Morris P."/>
            <person name="Phuntmart V."/>
            <person name="Puiu D."/>
            <person name="Shetty J."/>
            <person name="Stajich J.E."/>
            <person name="Tripathy S."/>
            <person name="Wawra S."/>
            <person name="van West P."/>
            <person name="Whitty B.R."/>
            <person name="Coutinho P.M."/>
            <person name="Henrissat B."/>
            <person name="Martin F."/>
            <person name="Thomas P.D."/>
            <person name="Tyler B.M."/>
            <person name="De Vries R.P."/>
            <person name="Kamoun S."/>
            <person name="Yandell M."/>
            <person name="Tisserat N."/>
            <person name="Buell C.R."/>
        </authorList>
    </citation>
    <scope>NUCLEOTIDE SEQUENCE</scope>
    <source>
        <strain evidence="9">DAOM:BR144</strain>
    </source>
</reference>
<dbReference type="AlphaFoldDB" id="K3WS47"/>
<keyword evidence="4" id="KW-0812">Transmembrane</keyword>
<evidence type="ECO:0000256" key="3">
    <source>
        <dbReference type="ARBA" id="ARBA00017467"/>
    </source>
</evidence>
<dbReference type="PANTHER" id="PTHR12154:SF4">
    <property type="entry name" value="UDP-N-ACETYLGLUCOSAMINE TRANSFERASE SUBUNIT ALG14 HOMOLOG"/>
    <property type="match status" value="1"/>
</dbReference>
<keyword evidence="7" id="KW-0472">Membrane</keyword>
<dbReference type="Pfam" id="PF08660">
    <property type="entry name" value="Alg14"/>
    <property type="match status" value="1"/>
</dbReference>
<dbReference type="VEuPathDB" id="FungiDB:PYU1_G007775"/>
<keyword evidence="9" id="KW-1185">Reference proteome</keyword>
<accession>K3WS47</accession>
<dbReference type="GO" id="GO:0006488">
    <property type="term" value="P:dolichol-linked oligosaccharide biosynthetic process"/>
    <property type="evidence" value="ECO:0007669"/>
    <property type="project" value="InterPro"/>
</dbReference>
<organism evidence="8 9">
    <name type="scientific">Globisporangium ultimum (strain ATCC 200006 / CBS 805.95 / DAOM BR144)</name>
    <name type="common">Pythium ultimum</name>
    <dbReference type="NCBI Taxonomy" id="431595"/>
    <lineage>
        <taxon>Eukaryota</taxon>
        <taxon>Sar</taxon>
        <taxon>Stramenopiles</taxon>
        <taxon>Oomycota</taxon>
        <taxon>Peronosporomycetes</taxon>
        <taxon>Pythiales</taxon>
        <taxon>Pythiaceae</taxon>
        <taxon>Globisporangium</taxon>
    </lineage>
</organism>
<reference evidence="8" key="3">
    <citation type="submission" date="2015-02" db="UniProtKB">
        <authorList>
            <consortium name="EnsemblProtists"/>
        </authorList>
    </citation>
    <scope>IDENTIFICATION</scope>
    <source>
        <strain evidence="8">DAOM BR144</strain>
    </source>
</reference>
<dbReference type="EMBL" id="GL376617">
    <property type="status" value="NOT_ANNOTATED_CDS"/>
    <property type="molecule type" value="Genomic_DNA"/>
</dbReference>
<keyword evidence="6" id="KW-1133">Transmembrane helix</keyword>
<evidence type="ECO:0000313" key="9">
    <source>
        <dbReference type="Proteomes" id="UP000019132"/>
    </source>
</evidence>
<dbReference type="eggNOG" id="KOG3339">
    <property type="taxonomic scope" value="Eukaryota"/>
</dbReference>
<reference evidence="9" key="2">
    <citation type="submission" date="2010-04" db="EMBL/GenBank/DDBJ databases">
        <authorList>
            <person name="Buell R."/>
            <person name="Hamilton J."/>
            <person name="Hostetler J."/>
        </authorList>
    </citation>
    <scope>NUCLEOTIDE SEQUENCE [LARGE SCALE GENOMIC DNA]</scope>
    <source>
        <strain evidence="9">DAOM:BR144</strain>
    </source>
</reference>
<dbReference type="PANTHER" id="PTHR12154">
    <property type="entry name" value="GLYCOSYL TRANSFERASE-RELATED"/>
    <property type="match status" value="1"/>
</dbReference>
<evidence type="ECO:0000256" key="7">
    <source>
        <dbReference type="ARBA" id="ARBA00023136"/>
    </source>
</evidence>
<keyword evidence="5" id="KW-0256">Endoplasmic reticulum</keyword>
<sequence>MEVMALVAAVALALTLLLVAIILRIWSVVVPHRVKSSLAAYKVSPPMVTSADKTRENATVRTMVVLGSGGHTTEILKLMKRLNRSVYTPIAFVVAETDKTSQEKTALDWKPSAADEFVIIPRSREVGQSWSSSVWTTLRAFRFCLTEVYTHRPQLVLCNGPGTCIPIVATVLLFRFLGIQTHSKVIFCESFARVQSLSLSGKILYYVADEFVIHWPQLQAKYPKTRHLGVIC</sequence>
<dbReference type="EnsemblProtists" id="PYU1_T007791">
    <property type="protein sequence ID" value="PYU1_T007791"/>
    <property type="gene ID" value="PYU1_G007775"/>
</dbReference>
<evidence type="ECO:0000256" key="1">
    <source>
        <dbReference type="ARBA" id="ARBA00004389"/>
    </source>
</evidence>
<dbReference type="HOGENOM" id="CLU_064541_2_1_1"/>
<evidence type="ECO:0000256" key="5">
    <source>
        <dbReference type="ARBA" id="ARBA00022824"/>
    </source>
</evidence>
<dbReference type="Gene3D" id="3.40.50.2000">
    <property type="entry name" value="Glycogen Phosphorylase B"/>
    <property type="match status" value="1"/>
</dbReference>
<comment type="similarity">
    <text evidence="2">Belongs to the ALG14 family.</text>
</comment>
<evidence type="ECO:0000256" key="4">
    <source>
        <dbReference type="ARBA" id="ARBA00022692"/>
    </source>
</evidence>
<dbReference type="InParanoid" id="K3WS47"/>
<dbReference type="GO" id="GO:0043541">
    <property type="term" value="C:UDP-N-acetylglucosamine transferase complex"/>
    <property type="evidence" value="ECO:0007669"/>
    <property type="project" value="TreeGrafter"/>
</dbReference>
<name>K3WS47_GLOUD</name>
<evidence type="ECO:0000313" key="8">
    <source>
        <dbReference type="EnsemblProtists" id="PYU1_T007791"/>
    </source>
</evidence>